<evidence type="ECO:0008006" key="6">
    <source>
        <dbReference type="Google" id="ProtNLM"/>
    </source>
</evidence>
<dbReference type="Proteomes" id="UP000186684">
    <property type="component" value="Unassembled WGS sequence"/>
</dbReference>
<evidence type="ECO:0000313" key="5">
    <source>
        <dbReference type="Proteomes" id="UP000186684"/>
    </source>
</evidence>
<keyword evidence="5" id="KW-1185">Reference proteome</keyword>
<dbReference type="OrthoDB" id="9767864at2"/>
<dbReference type="RefSeq" id="WP_076449153.1">
    <property type="nucleotide sequence ID" value="NZ_FTOQ01000010.1"/>
</dbReference>
<dbReference type="Pfam" id="PF04984">
    <property type="entry name" value="Phage_sheath_1"/>
    <property type="match status" value="1"/>
</dbReference>
<dbReference type="InterPro" id="IPR052042">
    <property type="entry name" value="Tail_sheath_structural"/>
</dbReference>
<evidence type="ECO:0000313" key="4">
    <source>
        <dbReference type="EMBL" id="SIT02005.1"/>
    </source>
</evidence>
<gene>
    <name evidence="4" type="ORF">SAMN05421759_11072</name>
</gene>
<dbReference type="PANTHER" id="PTHR35861">
    <property type="match status" value="1"/>
</dbReference>
<dbReference type="STRING" id="633194.SAMN05421759_11072"/>
<proteinExistence type="inferred from homology"/>
<reference evidence="5" key="1">
    <citation type="submission" date="2017-01" db="EMBL/GenBank/DDBJ databases">
        <authorList>
            <person name="Varghese N."/>
            <person name="Submissions S."/>
        </authorList>
    </citation>
    <scope>NUCLEOTIDE SEQUENCE [LARGE SCALE GENOMIC DNA]</scope>
    <source>
        <strain evidence="5">DSM 29430</strain>
    </source>
</reference>
<dbReference type="Gene3D" id="3.40.50.11780">
    <property type="match status" value="2"/>
</dbReference>
<organism evidence="4 5">
    <name type="scientific">Roseivivax lentus</name>
    <dbReference type="NCBI Taxonomy" id="633194"/>
    <lineage>
        <taxon>Bacteria</taxon>
        <taxon>Pseudomonadati</taxon>
        <taxon>Pseudomonadota</taxon>
        <taxon>Alphaproteobacteria</taxon>
        <taxon>Rhodobacterales</taxon>
        <taxon>Roseobacteraceae</taxon>
        <taxon>Roseivivax</taxon>
    </lineage>
</organism>
<evidence type="ECO:0000256" key="1">
    <source>
        <dbReference type="ARBA" id="ARBA00008005"/>
    </source>
</evidence>
<accession>A0A1N7NUD4</accession>
<comment type="similarity">
    <text evidence="1">Belongs to the myoviridae tail sheath protein family.</text>
</comment>
<feature type="domain" description="Tail sheath protein subtilisin-like" evidence="2">
    <location>
        <begin position="372"/>
        <end position="540"/>
    </location>
</feature>
<sequence length="657" mass="68647">MFDTPGVYVREIPSGVRSISGVATSNTAFVGVFARGPLNEATRVTSFGEFERIFGGVFAGSEASYAVRHYFLNGGNVAFIVRVAAGGIAAADVDTNGVAMTVTAVAPGADGNRIAVGIAHADAATDTFQMLVRAFEADGTTVATEEFFDNLSTDAANAQHVETIVNAGSTLVRVQHADGSLPARFDVGGSPATNQAEIEAATPGELLALAGGGIAAASVEIDTEGAAAASLTVAASSVGSWGDTLRVGIAHAGAGATSFDLVVREFEGTEVIREEAHLGVTINAGDARYVETVVAAESEMITVQHQDGTLPERTVVTGAGAAADFNALLEAPADDLAQLGGGNDGTLPGNTDAWRDAVIDAIGGDEAAGEGIFALDAIVPDVFNLMCLPDLSALDHTRMANAAQVYQAAHAYCTRNFAFLIVDVPEGTDRTNILAWTGQLGGTVRRNAALYYPKVTGPDVANPATPRVMPTSGIAAGLYARTDAARGVWKAPAGTAAGIAGGTPVDVMTNRQQGPLNQQGINAIRTFPVYNSVIWGARTLDGADALASEWRYIPVRRLALFIEHSLFRGLQWVVFEPNDEPLWSNVRLNVNAFMSQLHRQGAFQGASARDAYLVKCDSETTTQADINLGILNIYVGFAPVRPAEFVVLKFQQLMQSN</sequence>
<dbReference type="InterPro" id="IPR020287">
    <property type="entry name" value="Tail_sheath_C"/>
</dbReference>
<dbReference type="AlphaFoldDB" id="A0A1N7NUD4"/>
<evidence type="ECO:0000259" key="2">
    <source>
        <dbReference type="Pfam" id="PF04984"/>
    </source>
</evidence>
<protein>
    <recommendedName>
        <fullName evidence="6">Tail sheath protein C-terminal domain-containing protein</fullName>
    </recommendedName>
</protein>
<name>A0A1N7NUD4_9RHOB</name>
<dbReference type="Pfam" id="PF17482">
    <property type="entry name" value="Phage_sheath_1C"/>
    <property type="match status" value="1"/>
</dbReference>
<dbReference type="PANTHER" id="PTHR35861:SF1">
    <property type="entry name" value="PHAGE TAIL SHEATH PROTEIN"/>
    <property type="match status" value="1"/>
</dbReference>
<evidence type="ECO:0000259" key="3">
    <source>
        <dbReference type="Pfam" id="PF17482"/>
    </source>
</evidence>
<dbReference type="InterPro" id="IPR035089">
    <property type="entry name" value="Phage_sheath_subtilisin"/>
</dbReference>
<feature type="domain" description="Tail sheath protein C-terminal" evidence="3">
    <location>
        <begin position="548"/>
        <end position="651"/>
    </location>
</feature>
<dbReference type="EMBL" id="FTOQ01000010">
    <property type="protein sequence ID" value="SIT02005.1"/>
    <property type="molecule type" value="Genomic_DNA"/>
</dbReference>